<evidence type="ECO:0000313" key="9">
    <source>
        <dbReference type="EnsemblPlants" id="TraesCS7B02G496000.1.cds1"/>
    </source>
</evidence>
<proteinExistence type="inferred from homology"/>
<keyword evidence="6" id="KW-0175">Coiled coil</keyword>
<feature type="coiled-coil region" evidence="6">
    <location>
        <begin position="36"/>
        <end position="75"/>
    </location>
</feature>
<dbReference type="InterPro" id="IPR002182">
    <property type="entry name" value="NB-ARC"/>
</dbReference>
<reference evidence="9" key="1">
    <citation type="submission" date="2018-08" db="EMBL/GenBank/DDBJ databases">
        <authorList>
            <person name="Rossello M."/>
        </authorList>
    </citation>
    <scope>NUCLEOTIDE SEQUENCE [LARGE SCALE GENOMIC DNA]</scope>
    <source>
        <strain evidence="9">cv. Chinese Spring</strain>
    </source>
</reference>
<keyword evidence="4" id="KW-0547">Nucleotide-binding</keyword>
<keyword evidence="5" id="KW-0611">Plant defense</keyword>
<dbReference type="EnsemblPlants" id="TraesCS7B02G496000.1">
    <property type="protein sequence ID" value="TraesCS7B02G496000.1.cds1"/>
    <property type="gene ID" value="TraesCS7B02G496000"/>
</dbReference>
<evidence type="ECO:0000256" key="5">
    <source>
        <dbReference type="ARBA" id="ARBA00022821"/>
    </source>
</evidence>
<keyword evidence="2" id="KW-0433">Leucine-rich repeat</keyword>
<dbReference type="OrthoDB" id="690251at2759"/>
<dbReference type="Proteomes" id="UP000019116">
    <property type="component" value="Chromosome 7B"/>
</dbReference>
<dbReference type="InterPro" id="IPR041118">
    <property type="entry name" value="Rx_N"/>
</dbReference>
<evidence type="ECO:0008006" key="11">
    <source>
        <dbReference type="Google" id="ProtNLM"/>
    </source>
</evidence>
<name>A0A3B6SMB2_WHEAT</name>
<dbReference type="CDD" id="cd14798">
    <property type="entry name" value="RX-CC_like"/>
    <property type="match status" value="1"/>
</dbReference>
<dbReference type="OMA" id="HCKCIFT"/>
<evidence type="ECO:0000256" key="4">
    <source>
        <dbReference type="ARBA" id="ARBA00022741"/>
    </source>
</evidence>
<dbReference type="SUPFAM" id="SSF52540">
    <property type="entry name" value="P-loop containing nucleoside triphosphate hydrolases"/>
    <property type="match status" value="1"/>
</dbReference>
<dbReference type="InterPro" id="IPR027417">
    <property type="entry name" value="P-loop_NTPase"/>
</dbReference>
<dbReference type="InterPro" id="IPR038005">
    <property type="entry name" value="RX-like_CC"/>
</dbReference>
<accession>A0A3B6SMB2</accession>
<dbReference type="Gene3D" id="3.40.50.300">
    <property type="entry name" value="P-loop containing nucleotide triphosphate hydrolases"/>
    <property type="match status" value="1"/>
</dbReference>
<dbReference type="Pfam" id="PF00931">
    <property type="entry name" value="NB-ARC"/>
    <property type="match status" value="1"/>
</dbReference>
<comment type="similarity">
    <text evidence="1">Belongs to the disease resistance NB-LRR family.</text>
</comment>
<dbReference type="Gene3D" id="1.20.5.4130">
    <property type="match status" value="1"/>
</dbReference>
<dbReference type="Pfam" id="PF18052">
    <property type="entry name" value="Rx_N"/>
    <property type="match status" value="1"/>
</dbReference>
<evidence type="ECO:0000313" key="10">
    <source>
        <dbReference type="Proteomes" id="UP000019116"/>
    </source>
</evidence>
<evidence type="ECO:0000256" key="3">
    <source>
        <dbReference type="ARBA" id="ARBA00022737"/>
    </source>
</evidence>
<feature type="domain" description="Disease resistance N-terminal" evidence="8">
    <location>
        <begin position="7"/>
        <end position="92"/>
    </location>
</feature>
<evidence type="ECO:0000256" key="6">
    <source>
        <dbReference type="SAM" id="Coils"/>
    </source>
</evidence>
<organism evidence="9">
    <name type="scientific">Triticum aestivum</name>
    <name type="common">Wheat</name>
    <dbReference type="NCBI Taxonomy" id="4565"/>
    <lineage>
        <taxon>Eukaryota</taxon>
        <taxon>Viridiplantae</taxon>
        <taxon>Streptophyta</taxon>
        <taxon>Embryophyta</taxon>
        <taxon>Tracheophyta</taxon>
        <taxon>Spermatophyta</taxon>
        <taxon>Magnoliopsida</taxon>
        <taxon>Liliopsida</taxon>
        <taxon>Poales</taxon>
        <taxon>Poaceae</taxon>
        <taxon>BOP clade</taxon>
        <taxon>Pooideae</taxon>
        <taxon>Triticodae</taxon>
        <taxon>Triticeae</taxon>
        <taxon>Triticinae</taxon>
        <taxon>Triticum</taxon>
    </lineage>
</organism>
<dbReference type="AlphaFoldDB" id="A0A3B6SMB2"/>
<reference evidence="9" key="2">
    <citation type="submission" date="2018-10" db="UniProtKB">
        <authorList>
            <consortium name="EnsemblPlants"/>
        </authorList>
    </citation>
    <scope>IDENTIFICATION</scope>
</reference>
<dbReference type="PANTHER" id="PTHR19338:SF75">
    <property type="entry name" value="OS08G0170100 PROTEIN"/>
    <property type="match status" value="1"/>
</dbReference>
<dbReference type="Gramene" id="TraesCS7B03G1325600.1">
    <property type="protein sequence ID" value="TraesCS7B03G1325600.1.CDS1"/>
    <property type="gene ID" value="TraesCS7B03G1325600"/>
</dbReference>
<keyword evidence="3" id="KW-0677">Repeat</keyword>
<dbReference type="Gramene" id="TraesCS7B02G496000.1">
    <property type="protein sequence ID" value="TraesCS7B02G496000.1.cds1"/>
    <property type="gene ID" value="TraesCS7B02G496000"/>
</dbReference>
<dbReference type="STRING" id="4565.A0A3B6SMB2"/>
<evidence type="ECO:0000259" key="8">
    <source>
        <dbReference type="Pfam" id="PF18052"/>
    </source>
</evidence>
<dbReference type="GO" id="GO:0006952">
    <property type="term" value="P:defense response"/>
    <property type="evidence" value="ECO:0007669"/>
    <property type="project" value="UniProtKB-KW"/>
</dbReference>
<evidence type="ECO:0000256" key="1">
    <source>
        <dbReference type="ARBA" id="ARBA00008894"/>
    </source>
</evidence>
<evidence type="ECO:0000256" key="2">
    <source>
        <dbReference type="ARBA" id="ARBA00022614"/>
    </source>
</evidence>
<dbReference type="GO" id="GO:0043531">
    <property type="term" value="F:ADP binding"/>
    <property type="evidence" value="ECO:0007669"/>
    <property type="project" value="InterPro"/>
</dbReference>
<sequence>MDLATGAMSALLPKLVQLLKKEYKLQAGVRKDVEFLEKEMRSIDAALRKVARVRRDQLEEQVNIWADDVKELSYEMEDVVDRFFVHMEASETAPDPDIFRGFVNRVVSLFRKRKTHQHVADAIKDIKEQVHEVASRRDRYKVDDIVGIQVSANIIDPRMLALFKDKREIVGIKDARDDLIKRLTDGDDGISNTEQPLRMLSIFGFGGLGKTTLAKAVYDKLHGFDLRAFVPVGQNPDVKKVLMDILLQLGESSGSNITMMDEWQLIWKLRALLDNRRYVDRMQVS</sequence>
<dbReference type="SMR" id="A0A3B6SMB2"/>
<keyword evidence="10" id="KW-1185">Reference proteome</keyword>
<dbReference type="PANTHER" id="PTHR19338">
    <property type="entry name" value="TRANSLOCASE OF INNER MITOCHONDRIAL MEMBRANE 13 HOMOLOG"/>
    <property type="match status" value="1"/>
</dbReference>
<feature type="domain" description="NB-ARC" evidence="7">
    <location>
        <begin position="195"/>
        <end position="279"/>
    </location>
</feature>
<protein>
    <recommendedName>
        <fullName evidence="11">Rx N-terminal domain-containing protein</fullName>
    </recommendedName>
</protein>
<evidence type="ECO:0000259" key="7">
    <source>
        <dbReference type="Pfam" id="PF00931"/>
    </source>
</evidence>